<evidence type="ECO:0000256" key="5">
    <source>
        <dbReference type="ARBA" id="ARBA00023242"/>
    </source>
</evidence>
<dbReference type="SUPFAM" id="SSF47095">
    <property type="entry name" value="HMG-box"/>
    <property type="match status" value="1"/>
</dbReference>
<dbReference type="AlphaFoldDB" id="A0AAW1BK40"/>
<accession>A0AAW1BK40</accession>
<dbReference type="PROSITE" id="PS50118">
    <property type="entry name" value="HMG_BOX_2"/>
    <property type="match status" value="1"/>
</dbReference>
<evidence type="ECO:0000256" key="3">
    <source>
        <dbReference type="ARBA" id="ARBA00023125"/>
    </source>
</evidence>
<feature type="domain" description="HMG box" evidence="8">
    <location>
        <begin position="98"/>
        <end position="135"/>
    </location>
</feature>
<dbReference type="InterPro" id="IPR036910">
    <property type="entry name" value="HMG_box_dom_sf"/>
</dbReference>
<evidence type="ECO:0000256" key="7">
    <source>
        <dbReference type="SAM" id="MobiDB-lite"/>
    </source>
</evidence>
<keyword evidence="4" id="KW-0804">Transcription</keyword>
<evidence type="ECO:0000256" key="6">
    <source>
        <dbReference type="PROSITE-ProRule" id="PRU00267"/>
    </source>
</evidence>
<protein>
    <recommendedName>
        <fullName evidence="8">HMG box domain-containing protein</fullName>
    </recommendedName>
</protein>
<dbReference type="InterPro" id="IPR009071">
    <property type="entry name" value="HMG_box_dom"/>
</dbReference>
<evidence type="ECO:0000256" key="1">
    <source>
        <dbReference type="ARBA" id="ARBA00004123"/>
    </source>
</evidence>
<dbReference type="GO" id="GO:0014032">
    <property type="term" value="P:neural crest cell development"/>
    <property type="evidence" value="ECO:0007669"/>
    <property type="project" value="TreeGrafter"/>
</dbReference>
<dbReference type="Proteomes" id="UP001474421">
    <property type="component" value="Unassembled WGS sequence"/>
</dbReference>
<dbReference type="GO" id="GO:0048484">
    <property type="term" value="P:enteric nervous system development"/>
    <property type="evidence" value="ECO:0007669"/>
    <property type="project" value="TreeGrafter"/>
</dbReference>
<gene>
    <name evidence="9" type="ORF">NXF25_010284</name>
</gene>
<evidence type="ECO:0000259" key="8">
    <source>
        <dbReference type="PROSITE" id="PS50118"/>
    </source>
</evidence>
<dbReference type="EMBL" id="JAOTOJ010000004">
    <property type="protein sequence ID" value="KAK9401928.1"/>
    <property type="molecule type" value="Genomic_DNA"/>
</dbReference>
<evidence type="ECO:0000313" key="10">
    <source>
        <dbReference type="Proteomes" id="UP001474421"/>
    </source>
</evidence>
<dbReference type="GO" id="GO:0000122">
    <property type="term" value="P:negative regulation of transcription by RNA polymerase II"/>
    <property type="evidence" value="ECO:0007669"/>
    <property type="project" value="TreeGrafter"/>
</dbReference>
<feature type="DNA-binding region" description="HMG box" evidence="6">
    <location>
        <begin position="98"/>
        <end position="135"/>
    </location>
</feature>
<name>A0AAW1BK40_CROAD</name>
<keyword evidence="5 6" id="KW-0539">Nucleus</keyword>
<dbReference type="InterPro" id="IPR050917">
    <property type="entry name" value="SOX_TF"/>
</dbReference>
<keyword evidence="10" id="KW-1185">Reference proteome</keyword>
<evidence type="ECO:0000313" key="9">
    <source>
        <dbReference type="EMBL" id="KAK9401928.1"/>
    </source>
</evidence>
<dbReference type="GO" id="GO:0000981">
    <property type="term" value="F:DNA-binding transcription factor activity, RNA polymerase II-specific"/>
    <property type="evidence" value="ECO:0007669"/>
    <property type="project" value="TreeGrafter"/>
</dbReference>
<organism evidence="9 10">
    <name type="scientific">Crotalus adamanteus</name>
    <name type="common">Eastern diamondback rattlesnake</name>
    <dbReference type="NCBI Taxonomy" id="8729"/>
    <lineage>
        <taxon>Eukaryota</taxon>
        <taxon>Metazoa</taxon>
        <taxon>Chordata</taxon>
        <taxon>Craniata</taxon>
        <taxon>Vertebrata</taxon>
        <taxon>Euteleostomi</taxon>
        <taxon>Lepidosauria</taxon>
        <taxon>Squamata</taxon>
        <taxon>Bifurcata</taxon>
        <taxon>Unidentata</taxon>
        <taxon>Episquamata</taxon>
        <taxon>Toxicofera</taxon>
        <taxon>Serpentes</taxon>
        <taxon>Colubroidea</taxon>
        <taxon>Viperidae</taxon>
        <taxon>Crotalinae</taxon>
        <taxon>Crotalus</taxon>
    </lineage>
</organism>
<comment type="caution">
    <text evidence="9">The sequence shown here is derived from an EMBL/GenBank/DDBJ whole genome shotgun (WGS) entry which is preliminary data.</text>
</comment>
<dbReference type="GO" id="GO:0002009">
    <property type="term" value="P:morphogenesis of an epithelium"/>
    <property type="evidence" value="ECO:0007669"/>
    <property type="project" value="TreeGrafter"/>
</dbReference>
<dbReference type="Pfam" id="PF00505">
    <property type="entry name" value="HMG_box"/>
    <property type="match status" value="1"/>
</dbReference>
<evidence type="ECO:0000256" key="4">
    <source>
        <dbReference type="ARBA" id="ARBA00023163"/>
    </source>
</evidence>
<dbReference type="PANTHER" id="PTHR45803:SF2">
    <property type="entry name" value="TRANSCRIPTION FACTOR SOX-8"/>
    <property type="match status" value="1"/>
</dbReference>
<sequence>MAAAIVGRGDWVLPLLHRPGAREKLPARPCAQRRQPRQALGPGRSCLPSLMHGQALVSQEGLRSQPANQREQGAEGYDWSLVPMLVWDHRALKAKLHVKQPMNAFMVWAQVACRKLADQYPHLHHAEQSKMLGKF</sequence>
<dbReference type="GO" id="GO:0000978">
    <property type="term" value="F:RNA polymerase II cis-regulatory region sequence-specific DNA binding"/>
    <property type="evidence" value="ECO:0007669"/>
    <property type="project" value="TreeGrafter"/>
</dbReference>
<dbReference type="GO" id="GO:0005634">
    <property type="term" value="C:nucleus"/>
    <property type="evidence" value="ECO:0007669"/>
    <property type="project" value="UniProtKB-SubCell"/>
</dbReference>
<feature type="compositionally biased region" description="Low complexity" evidence="7">
    <location>
        <begin position="27"/>
        <end position="39"/>
    </location>
</feature>
<dbReference type="PANTHER" id="PTHR45803">
    <property type="entry name" value="SOX100B"/>
    <property type="match status" value="1"/>
</dbReference>
<evidence type="ECO:0000256" key="2">
    <source>
        <dbReference type="ARBA" id="ARBA00023015"/>
    </source>
</evidence>
<reference evidence="9 10" key="1">
    <citation type="journal article" date="2024" name="Proc. Natl. Acad. Sci. U.S.A.">
        <title>The genetic regulatory architecture and epigenomic basis for age-related changes in rattlesnake venom.</title>
        <authorList>
            <person name="Hogan M.P."/>
            <person name="Holding M.L."/>
            <person name="Nystrom G.S."/>
            <person name="Colston T.J."/>
            <person name="Bartlett D.A."/>
            <person name="Mason A.J."/>
            <person name="Ellsworth S.A."/>
            <person name="Rautsaw R.M."/>
            <person name="Lawrence K.C."/>
            <person name="Strickland J.L."/>
            <person name="He B."/>
            <person name="Fraser P."/>
            <person name="Margres M.J."/>
            <person name="Gilbert D.M."/>
            <person name="Gibbs H.L."/>
            <person name="Parkinson C.L."/>
            <person name="Rokyta D.R."/>
        </authorList>
    </citation>
    <scope>NUCLEOTIDE SEQUENCE [LARGE SCALE GENOMIC DNA]</scope>
    <source>
        <strain evidence="9">DRR0105</strain>
    </source>
</reference>
<dbReference type="GO" id="GO:0007422">
    <property type="term" value="P:peripheral nervous system development"/>
    <property type="evidence" value="ECO:0007669"/>
    <property type="project" value="TreeGrafter"/>
</dbReference>
<keyword evidence="2" id="KW-0805">Transcription regulation</keyword>
<proteinExistence type="predicted"/>
<dbReference type="Gene3D" id="1.10.30.10">
    <property type="entry name" value="High mobility group box domain"/>
    <property type="match status" value="1"/>
</dbReference>
<comment type="subcellular location">
    <subcellularLocation>
        <location evidence="1">Nucleus</location>
    </subcellularLocation>
</comment>
<feature type="region of interest" description="Disordered" evidence="7">
    <location>
        <begin position="24"/>
        <end position="45"/>
    </location>
</feature>
<keyword evidence="3 6" id="KW-0238">DNA-binding</keyword>